<feature type="region of interest" description="Disordered" evidence="1">
    <location>
        <begin position="1"/>
        <end position="127"/>
    </location>
</feature>
<feature type="compositionally biased region" description="Polar residues" evidence="1">
    <location>
        <begin position="49"/>
        <end position="60"/>
    </location>
</feature>
<keyword evidence="3" id="KW-1185">Reference proteome</keyword>
<organism evidence="2 3">
    <name type="scientific">[Candida] anglica</name>
    <dbReference type="NCBI Taxonomy" id="148631"/>
    <lineage>
        <taxon>Eukaryota</taxon>
        <taxon>Fungi</taxon>
        <taxon>Dikarya</taxon>
        <taxon>Ascomycota</taxon>
        <taxon>Saccharomycotina</taxon>
        <taxon>Pichiomycetes</taxon>
        <taxon>Debaryomycetaceae</taxon>
        <taxon>Kurtzmaniella</taxon>
    </lineage>
</organism>
<evidence type="ECO:0000313" key="2">
    <source>
        <dbReference type="EMBL" id="CAK7914736.1"/>
    </source>
</evidence>
<dbReference type="Proteomes" id="UP001497600">
    <property type="component" value="Chromosome F"/>
</dbReference>
<accession>A0ABP0EJ54</accession>
<evidence type="ECO:0000256" key="1">
    <source>
        <dbReference type="SAM" id="MobiDB-lite"/>
    </source>
</evidence>
<protein>
    <submittedName>
        <fullName evidence="2">Uncharacterized protein</fullName>
    </submittedName>
</protein>
<feature type="compositionally biased region" description="Polar residues" evidence="1">
    <location>
        <begin position="81"/>
        <end position="99"/>
    </location>
</feature>
<dbReference type="EMBL" id="OZ004258">
    <property type="protein sequence ID" value="CAK7914736.1"/>
    <property type="molecule type" value="Genomic_DNA"/>
</dbReference>
<feature type="compositionally biased region" description="Low complexity" evidence="1">
    <location>
        <begin position="116"/>
        <end position="126"/>
    </location>
</feature>
<name>A0ABP0EJ54_9ASCO</name>
<reference evidence="2 3" key="1">
    <citation type="submission" date="2024-01" db="EMBL/GenBank/DDBJ databases">
        <authorList>
            <consortium name="Genoscope - CEA"/>
            <person name="William W."/>
        </authorList>
    </citation>
    <scope>NUCLEOTIDE SEQUENCE [LARGE SCALE GENOMIC DNA]</scope>
    <source>
        <strain evidence="2 3">29B2s-10</strain>
    </source>
</reference>
<gene>
    <name evidence="2" type="ORF">CAAN4_F17832</name>
</gene>
<sequence length="234" mass="26620">MAASLIQPKEKRKLSELEDITNSNTYHNKKMKANNINTTSARQYKDPAPQQQRSPSPTDMTPSSRVVSSPPSKTRSKSVSFATNSFNHQNPHKQYQESPLLTPKEEDDYDEVDTCSSKSNDASNSSFDLDLDNNPDYIALSSTLRLLYSSKNEISGQIRNLSQLLEFHSKTSNKEDVVEFVLKLINNELNLPKQNKVIQTPVIEWTKYHQGLNVGDWSSKDEKPLFKTLHLFDN</sequence>
<feature type="compositionally biased region" description="Low complexity" evidence="1">
    <location>
        <begin position="61"/>
        <end position="80"/>
    </location>
</feature>
<proteinExistence type="predicted"/>
<evidence type="ECO:0000313" key="3">
    <source>
        <dbReference type="Proteomes" id="UP001497600"/>
    </source>
</evidence>